<comment type="similarity">
    <text evidence="5">Belongs to the RimM family.</text>
</comment>
<keyword evidence="2 5" id="KW-0690">Ribosome biogenesis</keyword>
<keyword evidence="3 5" id="KW-0698">rRNA processing</keyword>
<evidence type="ECO:0000259" key="6">
    <source>
        <dbReference type="Pfam" id="PF01782"/>
    </source>
</evidence>
<evidence type="ECO:0000256" key="5">
    <source>
        <dbReference type="HAMAP-Rule" id="MF_00014"/>
    </source>
</evidence>
<keyword evidence="9" id="KW-1185">Reference proteome</keyword>
<dbReference type="InterPro" id="IPR009000">
    <property type="entry name" value="Transl_B-barrel_sf"/>
</dbReference>
<comment type="caution">
    <text evidence="8">The sequence shown here is derived from an EMBL/GenBank/DDBJ whole genome shotgun (WGS) entry which is preliminary data.</text>
</comment>
<dbReference type="Proteomes" id="UP001501842">
    <property type="component" value="Unassembled WGS sequence"/>
</dbReference>
<feature type="domain" description="Ribosome maturation factor RimM PRC barrel" evidence="7">
    <location>
        <begin position="99"/>
        <end position="164"/>
    </location>
</feature>
<evidence type="ECO:0000313" key="8">
    <source>
        <dbReference type="EMBL" id="GAA2726305.1"/>
    </source>
</evidence>
<evidence type="ECO:0000259" key="7">
    <source>
        <dbReference type="Pfam" id="PF24986"/>
    </source>
</evidence>
<dbReference type="EMBL" id="BAAATZ010000009">
    <property type="protein sequence ID" value="GAA2726305.1"/>
    <property type="molecule type" value="Genomic_DNA"/>
</dbReference>
<dbReference type="NCBIfam" id="TIGR02273">
    <property type="entry name" value="16S_RimM"/>
    <property type="match status" value="1"/>
</dbReference>
<comment type="subcellular location">
    <subcellularLocation>
        <location evidence="5">Cytoplasm</location>
    </subcellularLocation>
</comment>
<dbReference type="InterPro" id="IPR011961">
    <property type="entry name" value="RimM"/>
</dbReference>
<proteinExistence type="inferred from homology"/>
<dbReference type="Pfam" id="PF24986">
    <property type="entry name" value="PRC_RimM"/>
    <property type="match status" value="1"/>
</dbReference>
<dbReference type="SUPFAM" id="SSF50447">
    <property type="entry name" value="Translation proteins"/>
    <property type="match status" value="1"/>
</dbReference>
<keyword evidence="1 5" id="KW-0963">Cytoplasm</keyword>
<comment type="subunit">
    <text evidence="5">Binds ribosomal protein uS19.</text>
</comment>
<name>A0ABN3U7Y5_9ACTN</name>
<evidence type="ECO:0000256" key="1">
    <source>
        <dbReference type="ARBA" id="ARBA00022490"/>
    </source>
</evidence>
<evidence type="ECO:0000256" key="2">
    <source>
        <dbReference type="ARBA" id="ARBA00022517"/>
    </source>
</evidence>
<protein>
    <recommendedName>
        <fullName evidence="5">Ribosome maturation factor RimM</fullName>
    </recommendedName>
</protein>
<sequence length="166" mass="17782">MQLVVGRIGKPHGIRGDVTVDVRTDDADVRFAPGATLATDPVTAGPLTVDTSRWHSGRLVVRFTGVSDRTRAEELRGTWLVIDSSEILPSSDPDVFHDQQLIGLEVVTTGGERIGTVSEVLHHAQELLVVSTDEGDKLVPFVSAIVPEVDLEGGRLLVDPPGGLFD</sequence>
<dbReference type="InterPro" id="IPR011033">
    <property type="entry name" value="PRC_barrel-like_sf"/>
</dbReference>
<dbReference type="SUPFAM" id="SSF50346">
    <property type="entry name" value="PRC-barrel domain"/>
    <property type="match status" value="1"/>
</dbReference>
<comment type="function">
    <text evidence="5">An accessory protein needed during the final step in the assembly of 30S ribosomal subunit, possibly for assembly of the head region. Essential for efficient processing of 16S rRNA. May be needed both before and after RbfA during the maturation of 16S rRNA. It has affinity for free ribosomal 30S subunits but not for 70S ribosomes.</text>
</comment>
<dbReference type="HAMAP" id="MF_00014">
    <property type="entry name" value="Ribosome_mat_RimM"/>
    <property type="match status" value="1"/>
</dbReference>
<dbReference type="PANTHER" id="PTHR33692:SF1">
    <property type="entry name" value="RIBOSOME MATURATION FACTOR RIMM"/>
    <property type="match status" value="1"/>
</dbReference>
<comment type="domain">
    <text evidence="5">The PRC barrel domain binds ribosomal protein uS19.</text>
</comment>
<reference evidence="8 9" key="1">
    <citation type="journal article" date="2019" name="Int. J. Syst. Evol. Microbiol.">
        <title>The Global Catalogue of Microorganisms (GCM) 10K type strain sequencing project: providing services to taxonomists for standard genome sequencing and annotation.</title>
        <authorList>
            <consortium name="The Broad Institute Genomics Platform"/>
            <consortium name="The Broad Institute Genome Sequencing Center for Infectious Disease"/>
            <person name="Wu L."/>
            <person name="Ma J."/>
        </authorList>
    </citation>
    <scope>NUCLEOTIDE SEQUENCE [LARGE SCALE GENOMIC DNA]</scope>
    <source>
        <strain evidence="8 9">JCM 8201</strain>
    </source>
</reference>
<dbReference type="Gene3D" id="2.30.30.240">
    <property type="entry name" value="PRC-barrel domain"/>
    <property type="match status" value="1"/>
</dbReference>
<evidence type="ECO:0000256" key="3">
    <source>
        <dbReference type="ARBA" id="ARBA00022552"/>
    </source>
</evidence>
<gene>
    <name evidence="5 8" type="primary">rimM</name>
    <name evidence="8" type="ORF">GCM10010439_28460</name>
</gene>
<dbReference type="InterPro" id="IPR036976">
    <property type="entry name" value="RimM_N_sf"/>
</dbReference>
<accession>A0ABN3U7Y5</accession>
<dbReference type="Pfam" id="PF01782">
    <property type="entry name" value="RimM"/>
    <property type="match status" value="1"/>
</dbReference>
<dbReference type="PANTHER" id="PTHR33692">
    <property type="entry name" value="RIBOSOME MATURATION FACTOR RIMM"/>
    <property type="match status" value="1"/>
</dbReference>
<dbReference type="RefSeq" id="WP_344450825.1">
    <property type="nucleotide sequence ID" value="NZ_BAAATZ010000009.1"/>
</dbReference>
<keyword evidence="4 5" id="KW-0143">Chaperone</keyword>
<dbReference type="InterPro" id="IPR002676">
    <property type="entry name" value="RimM_N"/>
</dbReference>
<evidence type="ECO:0000313" key="9">
    <source>
        <dbReference type="Proteomes" id="UP001501842"/>
    </source>
</evidence>
<organism evidence="8 9">
    <name type="scientific">Actinocorallia aurantiaca</name>
    <dbReference type="NCBI Taxonomy" id="46204"/>
    <lineage>
        <taxon>Bacteria</taxon>
        <taxon>Bacillati</taxon>
        <taxon>Actinomycetota</taxon>
        <taxon>Actinomycetes</taxon>
        <taxon>Streptosporangiales</taxon>
        <taxon>Thermomonosporaceae</taxon>
        <taxon>Actinocorallia</taxon>
    </lineage>
</organism>
<feature type="domain" description="RimM N-terminal" evidence="6">
    <location>
        <begin position="4"/>
        <end position="85"/>
    </location>
</feature>
<dbReference type="Gene3D" id="2.40.30.60">
    <property type="entry name" value="RimM"/>
    <property type="match status" value="1"/>
</dbReference>
<dbReference type="InterPro" id="IPR056792">
    <property type="entry name" value="PRC_RimM"/>
</dbReference>
<evidence type="ECO:0000256" key="4">
    <source>
        <dbReference type="ARBA" id="ARBA00023186"/>
    </source>
</evidence>